<gene>
    <name evidence="8" type="ORF">GGR88_001757</name>
</gene>
<dbReference type="RefSeq" id="WP_167954144.1">
    <property type="nucleotide sequence ID" value="NZ_JAATJE010000001.1"/>
</dbReference>
<dbReference type="SMART" id="SM00091">
    <property type="entry name" value="PAS"/>
    <property type="match status" value="2"/>
</dbReference>
<organism evidence="8 9">
    <name type="scientific">Sphingomonas jejuensis</name>
    <dbReference type="NCBI Taxonomy" id="904715"/>
    <lineage>
        <taxon>Bacteria</taxon>
        <taxon>Pseudomonadati</taxon>
        <taxon>Pseudomonadota</taxon>
        <taxon>Alphaproteobacteria</taxon>
        <taxon>Sphingomonadales</taxon>
        <taxon>Sphingomonadaceae</taxon>
        <taxon>Sphingomonas</taxon>
    </lineage>
</organism>
<evidence type="ECO:0000256" key="2">
    <source>
        <dbReference type="ARBA" id="ARBA00012438"/>
    </source>
</evidence>
<evidence type="ECO:0000313" key="8">
    <source>
        <dbReference type="EMBL" id="NJC34283.1"/>
    </source>
</evidence>
<evidence type="ECO:0000259" key="7">
    <source>
        <dbReference type="PROSITE" id="PS50113"/>
    </source>
</evidence>
<feature type="domain" description="PAS" evidence="6">
    <location>
        <begin position="12"/>
        <end position="82"/>
    </location>
</feature>
<evidence type="ECO:0000313" key="9">
    <source>
        <dbReference type="Proteomes" id="UP000734218"/>
    </source>
</evidence>
<dbReference type="Gene3D" id="3.30.450.20">
    <property type="entry name" value="PAS domain"/>
    <property type="match status" value="2"/>
</dbReference>
<keyword evidence="5" id="KW-0418">Kinase</keyword>
<dbReference type="PROSITE" id="PS50112">
    <property type="entry name" value="PAS"/>
    <property type="match status" value="2"/>
</dbReference>
<accession>A0ABX0XM72</accession>
<feature type="domain" description="PAC" evidence="7">
    <location>
        <begin position="85"/>
        <end position="137"/>
    </location>
</feature>
<name>A0ABX0XM72_9SPHN</name>
<evidence type="ECO:0000256" key="5">
    <source>
        <dbReference type="ARBA" id="ARBA00022777"/>
    </source>
</evidence>
<dbReference type="Proteomes" id="UP000734218">
    <property type="component" value="Unassembled WGS sequence"/>
</dbReference>
<comment type="catalytic activity">
    <reaction evidence="1">
        <text>ATP + protein L-histidine = ADP + protein N-phospho-L-histidine.</text>
        <dbReference type="EC" id="2.7.13.3"/>
    </reaction>
</comment>
<reference evidence="8 9" key="1">
    <citation type="submission" date="2020-03" db="EMBL/GenBank/DDBJ databases">
        <title>Genomic Encyclopedia of Type Strains, Phase IV (KMG-IV): sequencing the most valuable type-strain genomes for metagenomic binning, comparative biology and taxonomic classification.</title>
        <authorList>
            <person name="Goeker M."/>
        </authorList>
    </citation>
    <scope>NUCLEOTIDE SEQUENCE [LARGE SCALE GENOMIC DNA]</scope>
    <source>
        <strain evidence="8 9">DSM 27651</strain>
    </source>
</reference>
<feature type="domain" description="PAS" evidence="6">
    <location>
        <begin position="138"/>
        <end position="209"/>
    </location>
</feature>
<dbReference type="CDD" id="cd00130">
    <property type="entry name" value="PAS"/>
    <property type="match status" value="2"/>
</dbReference>
<dbReference type="InterPro" id="IPR035965">
    <property type="entry name" value="PAS-like_dom_sf"/>
</dbReference>
<dbReference type="SMART" id="SM00086">
    <property type="entry name" value="PAC"/>
    <property type="match status" value="1"/>
</dbReference>
<keyword evidence="9" id="KW-1185">Reference proteome</keyword>
<dbReference type="EMBL" id="JAATJE010000001">
    <property type="protein sequence ID" value="NJC34283.1"/>
    <property type="molecule type" value="Genomic_DNA"/>
</dbReference>
<dbReference type="PROSITE" id="PS50113">
    <property type="entry name" value="PAC"/>
    <property type="match status" value="1"/>
</dbReference>
<comment type="caution">
    <text evidence="8">The sequence shown here is derived from an EMBL/GenBank/DDBJ whole genome shotgun (WGS) entry which is preliminary data.</text>
</comment>
<keyword evidence="3" id="KW-0597">Phosphoprotein</keyword>
<dbReference type="PANTHER" id="PTHR43304:SF1">
    <property type="entry name" value="PAC DOMAIN-CONTAINING PROTEIN"/>
    <property type="match status" value="1"/>
</dbReference>
<dbReference type="InterPro" id="IPR001610">
    <property type="entry name" value="PAC"/>
</dbReference>
<protein>
    <recommendedName>
        <fullName evidence="2">histidine kinase</fullName>
        <ecNumber evidence="2">2.7.13.3</ecNumber>
    </recommendedName>
</protein>
<evidence type="ECO:0000256" key="1">
    <source>
        <dbReference type="ARBA" id="ARBA00000085"/>
    </source>
</evidence>
<dbReference type="EC" id="2.7.13.3" evidence="2"/>
<proteinExistence type="predicted"/>
<dbReference type="InterPro" id="IPR000700">
    <property type="entry name" value="PAS-assoc_C"/>
</dbReference>
<dbReference type="InterPro" id="IPR052162">
    <property type="entry name" value="Sensor_kinase/Photoreceptor"/>
</dbReference>
<keyword evidence="4" id="KW-0808">Transferase</keyword>
<sequence>MVSDAPTQQNDSEARFRLLLGNIAQAFWETDPDGVVVVDSSSWRAYTGQSVDEWMGYGWLGAIHPDDRAFAERQWRASVAARRLVDAEFRLQAPDGGWRWTNVRAAPMLAADGRIARWLGMNIDIDARKRAEAALRESEARFRTLADTAPALIWFNDPDGNNIFVNQVCLDYTGRSQAEIAGSGWRGLLDPQLEAAYTAGYLAAILERREWRDRTRIRRWDGAWHWFENHARPMVSDDGS</sequence>
<dbReference type="Pfam" id="PF08447">
    <property type="entry name" value="PAS_3"/>
    <property type="match status" value="2"/>
</dbReference>
<dbReference type="NCBIfam" id="TIGR00229">
    <property type="entry name" value="sensory_box"/>
    <property type="match status" value="2"/>
</dbReference>
<evidence type="ECO:0000259" key="6">
    <source>
        <dbReference type="PROSITE" id="PS50112"/>
    </source>
</evidence>
<dbReference type="InterPro" id="IPR000014">
    <property type="entry name" value="PAS"/>
</dbReference>
<evidence type="ECO:0000256" key="3">
    <source>
        <dbReference type="ARBA" id="ARBA00022553"/>
    </source>
</evidence>
<dbReference type="PANTHER" id="PTHR43304">
    <property type="entry name" value="PHYTOCHROME-LIKE PROTEIN CPH1"/>
    <property type="match status" value="1"/>
</dbReference>
<dbReference type="InterPro" id="IPR013655">
    <property type="entry name" value="PAS_fold_3"/>
</dbReference>
<dbReference type="SUPFAM" id="SSF55785">
    <property type="entry name" value="PYP-like sensor domain (PAS domain)"/>
    <property type="match status" value="2"/>
</dbReference>
<evidence type="ECO:0000256" key="4">
    <source>
        <dbReference type="ARBA" id="ARBA00022679"/>
    </source>
</evidence>